<reference evidence="2" key="2">
    <citation type="journal article" date="2022" name="Nat. Microbiol.">
        <title>A closed Candidatus Odinarchaeum chromosome exposes Asgard archaeal viruses.</title>
        <authorList>
            <person name="Tamarit D."/>
            <person name="Caceres E.F."/>
            <person name="Krupovic M."/>
            <person name="Nijland R."/>
            <person name="Eme L."/>
            <person name="Robinson N.P."/>
            <person name="Ettema T.J.G."/>
        </authorList>
    </citation>
    <scope>NUCLEOTIDE SEQUENCE</scope>
    <source>
        <strain evidence="2">LCB_4</strain>
    </source>
</reference>
<keyword evidence="1" id="KW-0175">Coiled coil</keyword>
<dbReference type="PANTHER" id="PTHR40707">
    <property type="entry name" value="POSSIBLE NUCLEASE OF RNASE H FOLD, RUVC/YQGF FAMILY"/>
    <property type="match status" value="1"/>
</dbReference>
<proteinExistence type="predicted"/>
<gene>
    <name evidence="2" type="ORF">OdinLCB4_002745</name>
</gene>
<dbReference type="PANTHER" id="PTHR40707:SF1">
    <property type="entry name" value="DUF460 DOMAIN-CONTAINING PROTEIN"/>
    <property type="match status" value="1"/>
</dbReference>
<dbReference type="AlphaFoldDB" id="A0AAF0D377"/>
<sequence length="681" mass="76709">MAKTIENNNSKIIIGIDILPGFSVHGSVRPKYAMAVLEGNTFKEIKDKVTLSDIVYYAGKYNADILAVDNIFEVVPSGKEVYKILLKLPDKTRLVQVTGAPGYLMKPVHVIAREQGLDVKEHLNPVDNAKTLAILAARNIGFEIKAFENETMITVSRSRNLGPGGSSQARLRRRLHSFVLNTTREVECKLKEAGLDYELNTKESDFGLDSSRFIVSASKGELKKIIPQIKGPDIKVTIKPIRSKTLSYTPLSGEMRVYSAERRLIIGVDPGITTGLAIIDLDGNILDLKSSKMFSKSEILSFIRGYGLPLIYACDTPHIPEFIVKLANSSDSKIFSPRRVMSISEKQELVYDFIRGGDVKITNSHKRDALAAAIKAYQYYKPVFNKIELKLSKTPFFIPANDVKAEVIMREKSISKAISDLSPKIESEQVSVEKPELPKPVATDDSIIRELRRKISNLTLFNEQLKEENNKLKSKIKELEARFKIVLDEEAVKLRRERAYRIKEEEIINLREQVNQLKNTISKLQNEIHNLKSIKTLEAQGKIKPIKIARNFSKESLTELDQQYGILKNDIIFLEDATGGGSGTAEILIERGVKAVITRNDMSHLALEKLISAEIPVIPVEAVDLSKYSDFYAVDAEKFSKVYNKFLEDIRRRKTGLTVDKLIEIINEYRSSRISYSNSQT</sequence>
<dbReference type="EMBL" id="CP091871">
    <property type="protein sequence ID" value="WEU40851.1"/>
    <property type="molecule type" value="Genomic_DNA"/>
</dbReference>
<organism evidence="2 3">
    <name type="scientific">Odinarchaeota yellowstonii (strain LCB_4)</name>
    <dbReference type="NCBI Taxonomy" id="1841599"/>
    <lineage>
        <taxon>Archaea</taxon>
        <taxon>Promethearchaeati</taxon>
        <taxon>Candidatus Odinarchaeota</taxon>
        <taxon>Candidatus Odinarchaeia</taxon>
        <taxon>Candidatus Odinarchaeales</taxon>
        <taxon>Candidatus Odinarchaeaceae</taxon>
        <taxon>Candidatus Odinarchaeum</taxon>
    </lineage>
</organism>
<dbReference type="KEGG" id="oyw:OdinLCB4_002745"/>
<evidence type="ECO:0000313" key="3">
    <source>
        <dbReference type="Proteomes" id="UP000186851"/>
    </source>
</evidence>
<feature type="coiled-coil region" evidence="1">
    <location>
        <begin position="448"/>
        <end position="534"/>
    </location>
</feature>
<protein>
    <submittedName>
        <fullName evidence="2">DUF460 domain-containing protein</fullName>
    </submittedName>
</protein>
<accession>A0AAF0D377</accession>
<name>A0AAF0D377_ODILC</name>
<evidence type="ECO:0000313" key="2">
    <source>
        <dbReference type="EMBL" id="WEU40851.1"/>
    </source>
</evidence>
<reference evidence="2" key="1">
    <citation type="journal article" date="2017" name="Nature">
        <title>Asgard archaea illuminate the origin of eukaryotic cellular complexity.</title>
        <authorList>
            <person name="Zaremba-Niedzwiedzka K."/>
            <person name="Caceres E.F."/>
            <person name="Saw J.H."/>
            <person name="Backstrom D."/>
            <person name="Juzokaite L."/>
            <person name="Vancaester E."/>
            <person name="Seitz K.W."/>
            <person name="Anantharaman K."/>
            <person name="Starnawski P."/>
            <person name="Kjeldsen K.U."/>
            <person name="Scott M.B."/>
            <person name="Nunoura T."/>
            <person name="Banfield J.F."/>
            <person name="Schramm A."/>
            <person name="Baker B.J."/>
            <person name="Spang A."/>
            <person name="Ettema T.J.G."/>
        </authorList>
    </citation>
    <scope>NUCLEOTIDE SEQUENCE</scope>
    <source>
        <strain evidence="2">LCB_4</strain>
    </source>
</reference>
<dbReference type="Pfam" id="PF04312">
    <property type="entry name" value="DUF460"/>
    <property type="match status" value="1"/>
</dbReference>
<dbReference type="Proteomes" id="UP000186851">
    <property type="component" value="Chromosome"/>
</dbReference>
<evidence type="ECO:0000256" key="1">
    <source>
        <dbReference type="SAM" id="Coils"/>
    </source>
</evidence>
<dbReference type="InterPro" id="IPR007408">
    <property type="entry name" value="DUF460"/>
</dbReference>